<reference evidence="8 9" key="1">
    <citation type="journal article" date="2014" name="Genome Announc.">
        <title>Draft Genome Sequence of Brevibacillus panacihumi Strain W25, a Halotolerant Hydrocarbon-Degrading Bacterium.</title>
        <authorList>
            <person name="Wang X."/>
            <person name="Jin D."/>
            <person name="Zhou L."/>
            <person name="Wu L."/>
            <person name="An W."/>
            <person name="Chen Y."/>
            <person name="Zhao L."/>
        </authorList>
    </citation>
    <scope>NUCLEOTIDE SEQUENCE [LARGE SCALE GENOMIC DNA]</scope>
    <source>
        <strain evidence="8 9">W25</strain>
    </source>
</reference>
<dbReference type="Pfam" id="PF05400">
    <property type="entry name" value="FliT"/>
    <property type="match status" value="1"/>
</dbReference>
<evidence type="ECO:0000256" key="2">
    <source>
        <dbReference type="ARBA" id="ARBA00022490"/>
    </source>
</evidence>
<sequence>MNTPNSLRPLLENLLAITKELRKQILSDEENVEEWVELIEKREQSIQLITLLQNQNIYLSTEDKKKYLQKIYEIDLELAPLIEKKFEEVSKQGQNLQKSILVGTVYGGYGTISPYGAFFDKKN</sequence>
<evidence type="ECO:0000313" key="8">
    <source>
        <dbReference type="EMBL" id="EST55667.1"/>
    </source>
</evidence>
<dbReference type="HOGENOM" id="CLU_2010918_0_0_9"/>
<dbReference type="Proteomes" id="UP000017973">
    <property type="component" value="Unassembled WGS sequence"/>
</dbReference>
<gene>
    <name evidence="8" type="ORF">T458_06435</name>
</gene>
<keyword evidence="2" id="KW-0963">Cytoplasm</keyword>
<comment type="function">
    <text evidence="5">May act as an export chaperone for the filament capping protein FliD.</text>
</comment>
<organism evidence="8 9">
    <name type="scientific">Brevibacillus panacihumi W25</name>
    <dbReference type="NCBI Taxonomy" id="1408254"/>
    <lineage>
        <taxon>Bacteria</taxon>
        <taxon>Bacillati</taxon>
        <taxon>Bacillota</taxon>
        <taxon>Bacilli</taxon>
        <taxon>Bacillales</taxon>
        <taxon>Paenibacillaceae</taxon>
        <taxon>Brevibacillus</taxon>
    </lineage>
</organism>
<dbReference type="AlphaFoldDB" id="V6MBR5"/>
<accession>V6MBR5</accession>
<evidence type="ECO:0000256" key="4">
    <source>
        <dbReference type="ARBA" id="ARBA00023186"/>
    </source>
</evidence>
<dbReference type="STRING" id="1408254.T458_06435"/>
<keyword evidence="3" id="KW-1005">Bacterial flagellum biogenesis</keyword>
<keyword evidence="4" id="KW-0143">Chaperone</keyword>
<evidence type="ECO:0000313" key="9">
    <source>
        <dbReference type="Proteomes" id="UP000017973"/>
    </source>
</evidence>
<evidence type="ECO:0000256" key="6">
    <source>
        <dbReference type="ARBA" id="ARBA00093785"/>
    </source>
</evidence>
<dbReference type="OrthoDB" id="2476229at2"/>
<evidence type="ECO:0000256" key="7">
    <source>
        <dbReference type="ARBA" id="ARBA00093797"/>
    </source>
</evidence>
<evidence type="ECO:0000256" key="5">
    <source>
        <dbReference type="ARBA" id="ARBA00093765"/>
    </source>
</evidence>
<comment type="subcellular location">
    <subcellularLocation>
        <location evidence="1">Cytoplasm</location>
        <location evidence="1">Cytosol</location>
    </subcellularLocation>
</comment>
<name>V6MBR5_9BACL</name>
<keyword evidence="9" id="KW-1185">Reference proteome</keyword>
<dbReference type="RefSeq" id="WP_023555320.1">
    <property type="nucleotide sequence ID" value="NZ_KI629787.1"/>
</dbReference>
<comment type="caution">
    <text evidence="8">The sequence shown here is derived from an EMBL/GenBank/DDBJ whole genome shotgun (WGS) entry which is preliminary data.</text>
</comment>
<evidence type="ECO:0000256" key="1">
    <source>
        <dbReference type="ARBA" id="ARBA00004514"/>
    </source>
</evidence>
<comment type="similarity">
    <text evidence="6">Belongs to the bacillales FliT family.</text>
</comment>
<dbReference type="PATRIC" id="fig|1408254.3.peg.1285"/>
<dbReference type="InterPro" id="IPR008622">
    <property type="entry name" value="FliT"/>
</dbReference>
<protein>
    <recommendedName>
        <fullName evidence="7">Flagellar protein FliT</fullName>
    </recommendedName>
</protein>
<dbReference type="EMBL" id="AYJU01000003">
    <property type="protein sequence ID" value="EST55667.1"/>
    <property type="molecule type" value="Genomic_DNA"/>
</dbReference>
<proteinExistence type="inferred from homology"/>
<evidence type="ECO:0000256" key="3">
    <source>
        <dbReference type="ARBA" id="ARBA00022795"/>
    </source>
</evidence>